<dbReference type="EMBL" id="MU394284">
    <property type="protein sequence ID" value="KAI6092043.1"/>
    <property type="molecule type" value="Genomic_DNA"/>
</dbReference>
<evidence type="ECO:0000313" key="1">
    <source>
        <dbReference type="EMBL" id="KAI6092043.1"/>
    </source>
</evidence>
<evidence type="ECO:0000313" key="2">
    <source>
        <dbReference type="Proteomes" id="UP001497680"/>
    </source>
</evidence>
<sequence>MAVEFLLHCFLVWILILVGCTTGVELGDDITNLVPSCAQPCLESFIIGNYPTTDCTQNPSLQCLCVEKSNTGYTLGEGALQCIDIEAQRGVCTQADVSGTIPRDAYLMCNNVKNALPNTHSVLTATIADTPSGSAGSLILSSMPTAVPTVTSTQSGTITPAPTSTPTGGPAPTQTPAAASTPSLNTAQIAGIVAGVVGTILVTLIAILVTRCIRKRRFPELEDGILPADDNKSKSTVARSKKSSPMVISAPFRRFSHLLPEPRRPQLNRTPPPRFPILTPPLNPRTPPIPGSSPSPYQSPNPAQEAIGLAISRSINSTPSRSSPEIPPRPTSRLLPAKPSLSLKIPPPRPPPPPEPLPQPQAATTRASTTQTPHTDRTSVLTNMTGFADLDTEVAEGGQVWRPPPSDPQSATKLYVADKWGNWVLNNNNRQSELTQITEPAELDTYTPLTKSPIEKREEEAVAMSAAISAASALPERPQPAFMSKNRANQGLNRSSSVYSQASVVRHNSRVLTYRTNSTRKGNGAQITRSDTNMSHGSATTINTSSSSPFDEEVPFELDPTRLSQLSTVMETPSPTTGRSPVKYPKIPGRLNRTMLEAPPRRPDFGSPPGQPSPTLKGFAVPANDGSPYPQPLNPRRPQGPRVPNFGRYPDVEEDLQLPPRLDEFRPQTQSPMSRFAPQVPGMEAPAPNFRYPERLRTPPMQTSGSGFSPNPPSAETFPTPSPMSSRSGNAEARPRVARAVSPLGATTMSSGASGSGASSLLAKRIGNDKAAALALDPNGKKRERWRRNGGQNNMLSPEDADLLSPRGTLPNTPTWLPKLTPTRHGDDLVLNVQ</sequence>
<keyword evidence="2" id="KW-1185">Reference proteome</keyword>
<comment type="caution">
    <text evidence="1">The sequence shown here is derived from an EMBL/GenBank/DDBJ whole genome shotgun (WGS) entry which is preliminary data.</text>
</comment>
<organism evidence="1 2">
    <name type="scientific">Hypoxylon rubiginosum</name>
    <dbReference type="NCBI Taxonomy" id="110542"/>
    <lineage>
        <taxon>Eukaryota</taxon>
        <taxon>Fungi</taxon>
        <taxon>Dikarya</taxon>
        <taxon>Ascomycota</taxon>
        <taxon>Pezizomycotina</taxon>
        <taxon>Sordariomycetes</taxon>
        <taxon>Xylariomycetidae</taxon>
        <taxon>Xylariales</taxon>
        <taxon>Hypoxylaceae</taxon>
        <taxon>Hypoxylon</taxon>
    </lineage>
</organism>
<proteinExistence type="predicted"/>
<gene>
    <name evidence="1" type="ORF">F4821DRAFT_155579</name>
</gene>
<reference evidence="1 2" key="1">
    <citation type="journal article" date="2022" name="New Phytol.">
        <title>Ecological generalism drives hyperdiversity of secondary metabolite gene clusters in xylarialean endophytes.</title>
        <authorList>
            <person name="Franco M.E.E."/>
            <person name="Wisecaver J.H."/>
            <person name="Arnold A.E."/>
            <person name="Ju Y.M."/>
            <person name="Slot J.C."/>
            <person name="Ahrendt S."/>
            <person name="Moore L.P."/>
            <person name="Eastman K.E."/>
            <person name="Scott K."/>
            <person name="Konkel Z."/>
            <person name="Mondo S.J."/>
            <person name="Kuo A."/>
            <person name="Hayes R.D."/>
            <person name="Haridas S."/>
            <person name="Andreopoulos B."/>
            <person name="Riley R."/>
            <person name="LaButti K."/>
            <person name="Pangilinan J."/>
            <person name="Lipzen A."/>
            <person name="Amirebrahimi M."/>
            <person name="Yan J."/>
            <person name="Adam C."/>
            <person name="Keymanesh K."/>
            <person name="Ng V."/>
            <person name="Louie K."/>
            <person name="Northen T."/>
            <person name="Drula E."/>
            <person name="Henrissat B."/>
            <person name="Hsieh H.M."/>
            <person name="Youens-Clark K."/>
            <person name="Lutzoni F."/>
            <person name="Miadlikowska J."/>
            <person name="Eastwood D.C."/>
            <person name="Hamelin R.C."/>
            <person name="Grigoriev I.V."/>
            <person name="U'Ren J.M."/>
        </authorList>
    </citation>
    <scope>NUCLEOTIDE SEQUENCE [LARGE SCALE GENOMIC DNA]</scope>
    <source>
        <strain evidence="1 2">ER1909</strain>
    </source>
</reference>
<name>A0ACC0DHN2_9PEZI</name>
<accession>A0ACC0DHN2</accession>
<protein>
    <submittedName>
        <fullName evidence="1">Uncharacterized protein</fullName>
    </submittedName>
</protein>
<dbReference type="Proteomes" id="UP001497680">
    <property type="component" value="Unassembled WGS sequence"/>
</dbReference>